<accession>A0A9W8H5Q3</accession>
<sequence>MNSTMPAYTSVFSTLTTTQGDDSYLAVDVPQLSLRRASSHADAEDSHGARQPQTRRSTSLLRTCDNNDKVNTTGRKRGYSEIANGSAPEPMEVDILARRRYPAFGGKCYRHTAQVYVAESNNTQRELQESLRALPVVEQTKVSGIWRDFASETAERRLLILQGIVNLCCIPQLSYLNKVVPQQLRVDFMAAAPPDVSLKILSYLDAKSLCQAAQVSRTWASLANDDILWHRMCAQHIDKVCKKCGWGLPLLDRSSRRVYEATARRALRLASNHGDNDETLRPSRQQQRFDDDAMVTARNAGQPYSFALPMANVTVERAQTTNNLPPHQLEQQQRQRIPVSSLINPSDLDVSLISSVCAPQNTVQFMQAPPQHAHGQGSAGASMPNSLHNVSNYLRGKRSESGNHSDSSSGNEVAGNNTAGNDQGTGTQRPRRRPWKAIFAERQVIANNWRKFRYHESQVQAHADGILCVQFNDEYMITGSYDSKVHVWDAETLELVSELTGHTMPVRALEFDDCKLFSGSLDGTVKIWNYRDGTCIRTLRAFDNGGVISLYHERGTLVVGGENGTIRVYNIAKMTSFTLTGHTDWVNTVRLYGENTLFSCSDDMLIKRWDLEERRCVHTYSGHSHHVQSLQLSARAPPASSLNSGPASMLSRSRQAPNKEGDAEPKPFMISGSLDSTMRVWDIETGECLDTIFGHVEGIWSMAFDSLRVVSGSNDGVVKVWDTSSHACLFTLQASPAAINCVAISDTRIVVGDNEGNARIYDFRDRRALEPSN</sequence>
<feature type="region of interest" description="Disordered" evidence="5">
    <location>
        <begin position="36"/>
        <end position="84"/>
    </location>
</feature>
<dbReference type="Pfam" id="PF00400">
    <property type="entry name" value="WD40"/>
    <property type="match status" value="5"/>
</dbReference>
<dbReference type="CDD" id="cd22147">
    <property type="entry name" value="F-box_SpPof1-like"/>
    <property type="match status" value="1"/>
</dbReference>
<evidence type="ECO:0000313" key="7">
    <source>
        <dbReference type="EMBL" id="KAJ2756271.1"/>
    </source>
</evidence>
<keyword evidence="2" id="KW-0677">Repeat</keyword>
<evidence type="ECO:0000256" key="3">
    <source>
        <dbReference type="ARBA" id="ARBA00022786"/>
    </source>
</evidence>
<keyword evidence="1 4" id="KW-0853">WD repeat</keyword>
<dbReference type="OrthoDB" id="5580488at2759"/>
<feature type="domain" description="F-box" evidence="6">
    <location>
        <begin position="186"/>
        <end position="232"/>
    </location>
</feature>
<feature type="region of interest" description="Disordered" evidence="5">
    <location>
        <begin position="635"/>
        <end position="668"/>
    </location>
</feature>
<dbReference type="InterPro" id="IPR001680">
    <property type="entry name" value="WD40_rpt"/>
</dbReference>
<evidence type="ECO:0000256" key="2">
    <source>
        <dbReference type="ARBA" id="ARBA00022737"/>
    </source>
</evidence>
<feature type="region of interest" description="Disordered" evidence="5">
    <location>
        <begin position="369"/>
        <end position="434"/>
    </location>
</feature>
<proteinExistence type="predicted"/>
<name>A0A9W8H5Q3_9FUNG</name>
<feature type="repeat" description="WD" evidence="4">
    <location>
        <begin position="499"/>
        <end position="538"/>
    </location>
</feature>
<dbReference type="PRINTS" id="PR00320">
    <property type="entry name" value="GPROTEINBRPT"/>
</dbReference>
<dbReference type="InterPro" id="IPR001810">
    <property type="entry name" value="F-box_dom"/>
</dbReference>
<keyword evidence="8" id="KW-1185">Reference proteome</keyword>
<dbReference type="SMART" id="SM00320">
    <property type="entry name" value="WD40"/>
    <property type="match status" value="7"/>
</dbReference>
<gene>
    <name evidence="7" type="primary">MET30</name>
    <name evidence="7" type="ORF">GGI19_000989</name>
</gene>
<reference evidence="7" key="1">
    <citation type="submission" date="2022-07" db="EMBL/GenBank/DDBJ databases">
        <title>Phylogenomic reconstructions and comparative analyses of Kickxellomycotina fungi.</title>
        <authorList>
            <person name="Reynolds N.K."/>
            <person name="Stajich J.E."/>
            <person name="Barry K."/>
            <person name="Grigoriev I.V."/>
            <person name="Crous P."/>
            <person name="Smith M.E."/>
        </authorList>
    </citation>
    <scope>NUCLEOTIDE SEQUENCE</scope>
    <source>
        <strain evidence="7">BCRC 34297</strain>
    </source>
</reference>
<feature type="repeat" description="WD" evidence="4">
    <location>
        <begin position="579"/>
        <end position="619"/>
    </location>
</feature>
<dbReference type="PROSITE" id="PS50082">
    <property type="entry name" value="WD_REPEATS_2"/>
    <property type="match status" value="5"/>
</dbReference>
<dbReference type="PROSITE" id="PS50181">
    <property type="entry name" value="FBOX"/>
    <property type="match status" value="1"/>
</dbReference>
<comment type="caution">
    <text evidence="7">The sequence shown here is derived from an EMBL/GenBank/DDBJ whole genome shotgun (WGS) entry which is preliminary data.</text>
</comment>
<feature type="repeat" description="WD" evidence="4">
    <location>
        <begin position="459"/>
        <end position="498"/>
    </location>
</feature>
<keyword evidence="7" id="KW-0436">Ligase</keyword>
<feature type="compositionally biased region" description="Basic and acidic residues" evidence="5">
    <location>
        <begin position="274"/>
        <end position="289"/>
    </location>
</feature>
<dbReference type="SUPFAM" id="SSF81383">
    <property type="entry name" value="F-box domain"/>
    <property type="match status" value="1"/>
</dbReference>
<dbReference type="PANTHER" id="PTHR19872:SF9">
    <property type="entry name" value="UBIQUITIN-BINDING SDF UBIQUITIN LIGASE COMPLEX SUBUNIT"/>
    <property type="match status" value="1"/>
</dbReference>
<organism evidence="7 8">
    <name type="scientific">Coemansia pectinata</name>
    <dbReference type="NCBI Taxonomy" id="1052879"/>
    <lineage>
        <taxon>Eukaryota</taxon>
        <taxon>Fungi</taxon>
        <taxon>Fungi incertae sedis</taxon>
        <taxon>Zoopagomycota</taxon>
        <taxon>Kickxellomycotina</taxon>
        <taxon>Kickxellomycetes</taxon>
        <taxon>Kickxellales</taxon>
        <taxon>Kickxellaceae</taxon>
        <taxon>Coemansia</taxon>
    </lineage>
</organism>
<feature type="compositionally biased region" description="Polar residues" evidence="5">
    <location>
        <begin position="414"/>
        <end position="428"/>
    </location>
</feature>
<evidence type="ECO:0000256" key="5">
    <source>
        <dbReference type="SAM" id="MobiDB-lite"/>
    </source>
</evidence>
<evidence type="ECO:0000256" key="4">
    <source>
        <dbReference type="PROSITE-ProRule" id="PRU00221"/>
    </source>
</evidence>
<dbReference type="CDD" id="cd00200">
    <property type="entry name" value="WD40"/>
    <property type="match status" value="1"/>
</dbReference>
<evidence type="ECO:0000259" key="6">
    <source>
        <dbReference type="PROSITE" id="PS50181"/>
    </source>
</evidence>
<dbReference type="AlphaFoldDB" id="A0A9W8H5Q3"/>
<keyword evidence="3" id="KW-0833">Ubl conjugation pathway</keyword>
<feature type="compositionally biased region" description="Polar residues" evidence="5">
    <location>
        <begin position="383"/>
        <end position="392"/>
    </location>
</feature>
<protein>
    <submittedName>
        <fullName evidence="7">Ubiquitin-binding SDF ubiquitin ligase complex subunit met30</fullName>
    </submittedName>
</protein>
<dbReference type="Pfam" id="PF12937">
    <property type="entry name" value="F-box-like"/>
    <property type="match status" value="1"/>
</dbReference>
<dbReference type="Gene3D" id="2.130.10.10">
    <property type="entry name" value="YVTN repeat-like/Quinoprotein amine dehydrogenase"/>
    <property type="match status" value="2"/>
</dbReference>
<dbReference type="SMART" id="SM00256">
    <property type="entry name" value="FBOX"/>
    <property type="match status" value="1"/>
</dbReference>
<dbReference type="InterPro" id="IPR036047">
    <property type="entry name" value="F-box-like_dom_sf"/>
</dbReference>
<dbReference type="GO" id="GO:0016874">
    <property type="term" value="F:ligase activity"/>
    <property type="evidence" value="ECO:0007669"/>
    <property type="project" value="UniProtKB-KW"/>
</dbReference>
<dbReference type="Gene3D" id="1.20.1280.50">
    <property type="match status" value="1"/>
</dbReference>
<dbReference type="Proteomes" id="UP001140011">
    <property type="component" value="Unassembled WGS sequence"/>
</dbReference>
<feature type="compositionally biased region" description="Polar residues" evidence="5">
    <location>
        <begin position="640"/>
        <end position="656"/>
    </location>
</feature>
<dbReference type="InterPro" id="IPR015943">
    <property type="entry name" value="WD40/YVTN_repeat-like_dom_sf"/>
</dbReference>
<dbReference type="PROSITE" id="PS00678">
    <property type="entry name" value="WD_REPEATS_1"/>
    <property type="match status" value="3"/>
</dbReference>
<feature type="compositionally biased region" description="Polar residues" evidence="5">
    <location>
        <begin position="51"/>
        <end position="61"/>
    </location>
</feature>
<dbReference type="InterPro" id="IPR020472">
    <property type="entry name" value="WD40_PAC1"/>
</dbReference>
<evidence type="ECO:0000313" key="8">
    <source>
        <dbReference type="Proteomes" id="UP001140011"/>
    </source>
</evidence>
<feature type="repeat" description="WD" evidence="4">
    <location>
        <begin position="692"/>
        <end position="731"/>
    </location>
</feature>
<dbReference type="SUPFAM" id="SSF50998">
    <property type="entry name" value="Quinoprotein alcohol dehydrogenase-like"/>
    <property type="match status" value="1"/>
</dbReference>
<dbReference type="PROSITE" id="PS50294">
    <property type="entry name" value="WD_REPEATS_REGION"/>
    <property type="match status" value="3"/>
</dbReference>
<evidence type="ECO:0000256" key="1">
    <source>
        <dbReference type="ARBA" id="ARBA00022574"/>
    </source>
</evidence>
<dbReference type="EMBL" id="JANBUH010000031">
    <property type="protein sequence ID" value="KAJ2756271.1"/>
    <property type="molecule type" value="Genomic_DNA"/>
</dbReference>
<dbReference type="InterPro" id="IPR051075">
    <property type="entry name" value="SCF_subunit_WD-repeat"/>
</dbReference>
<feature type="compositionally biased region" description="Basic and acidic residues" evidence="5">
    <location>
        <begin position="39"/>
        <end position="48"/>
    </location>
</feature>
<dbReference type="InterPro" id="IPR011047">
    <property type="entry name" value="Quinoprotein_ADH-like_sf"/>
</dbReference>
<dbReference type="PANTHER" id="PTHR19872">
    <property type="entry name" value="UBIQUITIN LIGASE SPECIFICITY FACTOR/HREP PROTEIN"/>
    <property type="match status" value="1"/>
</dbReference>
<dbReference type="InterPro" id="IPR019775">
    <property type="entry name" value="WD40_repeat_CS"/>
</dbReference>
<feature type="repeat" description="WD" evidence="4">
    <location>
        <begin position="668"/>
        <end position="691"/>
    </location>
</feature>
<feature type="region of interest" description="Disordered" evidence="5">
    <location>
        <begin position="270"/>
        <end position="289"/>
    </location>
</feature>